<keyword evidence="1" id="KW-0004">4Fe-4S</keyword>
<reference evidence="6" key="1">
    <citation type="submission" date="2021-12" db="EMBL/GenBank/DDBJ databases">
        <title>Enterovibrio ZSDZ35 sp. nov. and Enterovibrio ZSDZ42 sp. nov., isolated from coastal seawater in Qingdao.</title>
        <authorList>
            <person name="Zhang P."/>
        </authorList>
    </citation>
    <scope>NUCLEOTIDE SEQUENCE</scope>
    <source>
        <strain evidence="6">ZSDZ35</strain>
    </source>
</reference>
<proteinExistence type="predicted"/>
<accession>A0ABT5QJF1</accession>
<dbReference type="PROSITE" id="PS51379">
    <property type="entry name" value="4FE4S_FER_2"/>
    <property type="match status" value="3"/>
</dbReference>
<comment type="caution">
    <text evidence="6">The sequence shown here is derived from an EMBL/GenBank/DDBJ whole genome shotgun (WGS) entry which is preliminary data.</text>
</comment>
<evidence type="ECO:0000259" key="5">
    <source>
        <dbReference type="PROSITE" id="PS51379"/>
    </source>
</evidence>
<dbReference type="Pfam" id="PF12838">
    <property type="entry name" value="Fer4_7"/>
    <property type="match status" value="2"/>
</dbReference>
<evidence type="ECO:0000256" key="1">
    <source>
        <dbReference type="ARBA" id="ARBA00022485"/>
    </source>
</evidence>
<dbReference type="Proteomes" id="UP001149821">
    <property type="component" value="Unassembled WGS sequence"/>
</dbReference>
<evidence type="ECO:0000313" key="6">
    <source>
        <dbReference type="EMBL" id="MDD1781116.1"/>
    </source>
</evidence>
<feature type="domain" description="4Fe-4S ferredoxin-type" evidence="5">
    <location>
        <begin position="151"/>
        <end position="180"/>
    </location>
</feature>
<dbReference type="PANTHER" id="PTHR24960:SF79">
    <property type="entry name" value="PHOTOSYSTEM I IRON-SULFUR CENTER"/>
    <property type="match status" value="1"/>
</dbReference>
<dbReference type="RefSeq" id="WP_274141423.1">
    <property type="nucleotide sequence ID" value="NZ_JAJUBB010000004.1"/>
</dbReference>
<dbReference type="PROSITE" id="PS00198">
    <property type="entry name" value="4FE4S_FER_1"/>
    <property type="match status" value="1"/>
</dbReference>
<evidence type="ECO:0000256" key="3">
    <source>
        <dbReference type="ARBA" id="ARBA00023004"/>
    </source>
</evidence>
<dbReference type="InterPro" id="IPR017896">
    <property type="entry name" value="4Fe4S_Fe-S-bd"/>
</dbReference>
<feature type="domain" description="4Fe-4S ferredoxin-type" evidence="5">
    <location>
        <begin position="50"/>
        <end position="83"/>
    </location>
</feature>
<evidence type="ECO:0000256" key="2">
    <source>
        <dbReference type="ARBA" id="ARBA00022723"/>
    </source>
</evidence>
<dbReference type="EMBL" id="JAJUBB010000004">
    <property type="protein sequence ID" value="MDD1781116.1"/>
    <property type="molecule type" value="Genomic_DNA"/>
</dbReference>
<organism evidence="6 7">
    <name type="scientific">Enterovibrio qingdaonensis</name>
    <dbReference type="NCBI Taxonomy" id="2899818"/>
    <lineage>
        <taxon>Bacteria</taxon>
        <taxon>Pseudomonadati</taxon>
        <taxon>Pseudomonadota</taxon>
        <taxon>Gammaproteobacteria</taxon>
        <taxon>Vibrionales</taxon>
        <taxon>Vibrionaceae</taxon>
        <taxon>Enterovibrio</taxon>
    </lineage>
</organism>
<keyword evidence="3" id="KW-0408">Iron</keyword>
<protein>
    <submittedName>
        <fullName evidence="6">4Fe-4S dicluster domain-containing protein</fullName>
    </submittedName>
</protein>
<name>A0ABT5QJF1_9GAMM</name>
<evidence type="ECO:0000256" key="4">
    <source>
        <dbReference type="ARBA" id="ARBA00023014"/>
    </source>
</evidence>
<dbReference type="Gene3D" id="3.30.70.20">
    <property type="match status" value="2"/>
</dbReference>
<dbReference type="SUPFAM" id="SSF54862">
    <property type="entry name" value="4Fe-4S ferredoxins"/>
    <property type="match status" value="1"/>
</dbReference>
<feature type="domain" description="4Fe-4S ferredoxin-type" evidence="5">
    <location>
        <begin position="85"/>
        <end position="114"/>
    </location>
</feature>
<gene>
    <name evidence="6" type="ORF">LRP49_07850</name>
</gene>
<keyword evidence="2" id="KW-0479">Metal-binding</keyword>
<keyword evidence="7" id="KW-1185">Reference proteome</keyword>
<sequence>MREKDERYYHAQLNIQQCSRRGLFRGLWSGVSKPMKASATVVATRSAPRPPTAVEDALLVRLCNQCGECVAACPQHIIGLFSGLPELALDANGCNECGECQRACPTLALASSTTSTGAKAIASGMCIRQVGAECDDCSAACPHGAITLTPRGIEINADTCSGCAQCRIACSTNAIHMTMR</sequence>
<dbReference type="InterPro" id="IPR050157">
    <property type="entry name" value="PSI_iron-sulfur_center"/>
</dbReference>
<keyword evidence="4" id="KW-0411">Iron-sulfur</keyword>
<evidence type="ECO:0000313" key="7">
    <source>
        <dbReference type="Proteomes" id="UP001149821"/>
    </source>
</evidence>
<dbReference type="InterPro" id="IPR017900">
    <property type="entry name" value="4Fe4S_Fe_S_CS"/>
</dbReference>
<dbReference type="PANTHER" id="PTHR24960">
    <property type="entry name" value="PHOTOSYSTEM I IRON-SULFUR CENTER-RELATED"/>
    <property type="match status" value="1"/>
</dbReference>